<dbReference type="GO" id="GO:0030332">
    <property type="term" value="F:cyclin binding"/>
    <property type="evidence" value="ECO:0007669"/>
    <property type="project" value="TreeGrafter"/>
</dbReference>
<evidence type="ECO:0000256" key="3">
    <source>
        <dbReference type="ARBA" id="ARBA00022527"/>
    </source>
</evidence>
<comment type="similarity">
    <text evidence="1">Belongs to the protein kinase superfamily. CMGC Ser/Thr protein kinase family. CDC2/CDKX subfamily.</text>
</comment>
<dbReference type="GO" id="GO:0004693">
    <property type="term" value="F:cyclin-dependent protein serine/threonine kinase activity"/>
    <property type="evidence" value="ECO:0007669"/>
    <property type="project" value="UniProtKB-EC"/>
</dbReference>
<dbReference type="GO" id="GO:0051445">
    <property type="term" value="P:regulation of meiotic cell cycle"/>
    <property type="evidence" value="ECO:0007669"/>
    <property type="project" value="TreeGrafter"/>
</dbReference>
<feature type="binding site" evidence="14">
    <location>
        <position position="33"/>
    </location>
    <ligand>
        <name>ATP</name>
        <dbReference type="ChEBI" id="CHEBI:30616"/>
    </ligand>
</feature>
<dbReference type="SMART" id="SM00220">
    <property type="entry name" value="S_TKc"/>
    <property type="match status" value="1"/>
</dbReference>
<keyword evidence="5" id="KW-0132">Cell division</keyword>
<protein>
    <recommendedName>
        <fullName evidence="2">cyclin-dependent kinase</fullName>
        <ecNumber evidence="2">2.7.11.22</ecNumber>
    </recommendedName>
</protein>
<keyword evidence="9" id="KW-0418">Kinase</keyword>
<evidence type="ECO:0000259" key="16">
    <source>
        <dbReference type="PROSITE" id="PS50011"/>
    </source>
</evidence>
<proteinExistence type="inferred from homology"/>
<dbReference type="GO" id="GO:0000307">
    <property type="term" value="C:cyclin-dependent protein kinase holoenzyme complex"/>
    <property type="evidence" value="ECO:0007669"/>
    <property type="project" value="TreeGrafter"/>
</dbReference>
<dbReference type="Pfam" id="PF00069">
    <property type="entry name" value="Pkinase"/>
    <property type="match status" value="3"/>
</dbReference>
<dbReference type="GO" id="GO:0005737">
    <property type="term" value="C:cytoplasm"/>
    <property type="evidence" value="ECO:0007669"/>
    <property type="project" value="TreeGrafter"/>
</dbReference>
<gene>
    <name evidence="17" type="ORF">Dsin_007688</name>
</gene>
<dbReference type="GO" id="GO:0005524">
    <property type="term" value="F:ATP binding"/>
    <property type="evidence" value="ECO:0007669"/>
    <property type="project" value="UniProtKB-UniRule"/>
</dbReference>
<dbReference type="InterPro" id="IPR008271">
    <property type="entry name" value="Ser/Thr_kinase_AS"/>
</dbReference>
<evidence type="ECO:0000256" key="2">
    <source>
        <dbReference type="ARBA" id="ARBA00012425"/>
    </source>
</evidence>
<comment type="caution">
    <text evidence="17">The sequence shown here is derived from an EMBL/GenBank/DDBJ whole genome shotgun (WGS) entry which is preliminary data.</text>
</comment>
<evidence type="ECO:0000256" key="6">
    <source>
        <dbReference type="ARBA" id="ARBA00022679"/>
    </source>
</evidence>
<dbReference type="InterPro" id="IPR017441">
    <property type="entry name" value="Protein_kinase_ATP_BS"/>
</dbReference>
<dbReference type="SUPFAM" id="SSF56112">
    <property type="entry name" value="Protein kinase-like (PK-like)"/>
    <property type="match status" value="2"/>
</dbReference>
<dbReference type="GO" id="GO:0000082">
    <property type="term" value="P:G1/S transition of mitotic cell cycle"/>
    <property type="evidence" value="ECO:0007669"/>
    <property type="project" value="TreeGrafter"/>
</dbReference>
<comment type="catalytic activity">
    <reaction evidence="13">
        <text>L-seryl-[protein] + ATP = O-phospho-L-seryl-[protein] + ADP + H(+)</text>
        <dbReference type="Rhea" id="RHEA:17989"/>
        <dbReference type="Rhea" id="RHEA-COMP:9863"/>
        <dbReference type="Rhea" id="RHEA-COMP:11604"/>
        <dbReference type="ChEBI" id="CHEBI:15378"/>
        <dbReference type="ChEBI" id="CHEBI:29999"/>
        <dbReference type="ChEBI" id="CHEBI:30616"/>
        <dbReference type="ChEBI" id="CHEBI:83421"/>
        <dbReference type="ChEBI" id="CHEBI:456216"/>
        <dbReference type="EC" id="2.7.11.22"/>
    </reaction>
</comment>
<dbReference type="InterPro" id="IPR050108">
    <property type="entry name" value="CDK"/>
</dbReference>
<keyword evidence="18" id="KW-1185">Reference proteome</keyword>
<sequence length="394" mass="44770">MERYHYEHSVGQGSFAVVYKGLDLNNNNTVAIKTITKDASKPDLENMVMREISILETMQHENIVRMLEVHETETDSILIFEYLDQDLKKYMKSNPDLANDPPKIKYEIFGLIGEGRYGKVYRGQVNNEIVAVKQISLLEMEEEGVPGFALREITLLKELQHENIIRYAAASRVYGEGGFLKFLHQVLRAISFCHSHKILHQDLKPENLLVNRRTNTLKLANFGTARRIPEGTLTPQAVTLDNGPPEGTLTPQLNAHLHCRIKLAETSIKFEKEGTLSNMTTVTQNASPDTELGDYVDEMTKLITKEGMLDEHLEHESQIENGDKKKCLKEKNDETCESIGENVVEGVYVFNSKHIDDDEYEKRFQTDIEKAVYQSLGICLIPLLSCCSYSCEVL</sequence>
<keyword evidence="8" id="KW-0498">Mitosis</keyword>
<dbReference type="PANTHER" id="PTHR24056">
    <property type="entry name" value="CELL DIVISION PROTEIN KINASE"/>
    <property type="match status" value="1"/>
</dbReference>
<dbReference type="Gene3D" id="1.10.510.10">
    <property type="entry name" value="Transferase(Phosphotransferase) domain 1"/>
    <property type="match status" value="1"/>
</dbReference>
<accession>A0AAE0EGU4</accession>
<organism evidence="17 18">
    <name type="scientific">Dipteronia sinensis</name>
    <dbReference type="NCBI Taxonomy" id="43782"/>
    <lineage>
        <taxon>Eukaryota</taxon>
        <taxon>Viridiplantae</taxon>
        <taxon>Streptophyta</taxon>
        <taxon>Embryophyta</taxon>
        <taxon>Tracheophyta</taxon>
        <taxon>Spermatophyta</taxon>
        <taxon>Magnoliopsida</taxon>
        <taxon>eudicotyledons</taxon>
        <taxon>Gunneridae</taxon>
        <taxon>Pentapetalae</taxon>
        <taxon>rosids</taxon>
        <taxon>malvids</taxon>
        <taxon>Sapindales</taxon>
        <taxon>Sapindaceae</taxon>
        <taxon>Hippocastanoideae</taxon>
        <taxon>Acereae</taxon>
        <taxon>Dipteronia</taxon>
    </lineage>
</organism>
<evidence type="ECO:0000313" key="18">
    <source>
        <dbReference type="Proteomes" id="UP001281410"/>
    </source>
</evidence>
<dbReference type="GO" id="GO:0005634">
    <property type="term" value="C:nucleus"/>
    <property type="evidence" value="ECO:0007669"/>
    <property type="project" value="TreeGrafter"/>
</dbReference>
<evidence type="ECO:0000256" key="11">
    <source>
        <dbReference type="ARBA" id="ARBA00023306"/>
    </source>
</evidence>
<dbReference type="EC" id="2.7.11.22" evidence="2"/>
<feature type="binding site" evidence="14">
    <location>
        <position position="133"/>
    </location>
    <ligand>
        <name>ATP</name>
        <dbReference type="ChEBI" id="CHEBI:30616"/>
    </ligand>
</feature>
<dbReference type="FunFam" id="3.30.200.20:FF:000042">
    <property type="entry name" value="Aurora kinase A"/>
    <property type="match status" value="1"/>
</dbReference>
<dbReference type="GO" id="GO:0051301">
    <property type="term" value="P:cell division"/>
    <property type="evidence" value="ECO:0007669"/>
    <property type="project" value="UniProtKB-KW"/>
</dbReference>
<keyword evidence="10 14" id="KW-0067">ATP-binding</keyword>
<dbReference type="PROSITE" id="PS00107">
    <property type="entry name" value="PROTEIN_KINASE_ATP"/>
    <property type="match status" value="2"/>
</dbReference>
<evidence type="ECO:0000256" key="9">
    <source>
        <dbReference type="ARBA" id="ARBA00022777"/>
    </source>
</evidence>
<evidence type="ECO:0000256" key="7">
    <source>
        <dbReference type="ARBA" id="ARBA00022741"/>
    </source>
</evidence>
<dbReference type="InterPro" id="IPR011009">
    <property type="entry name" value="Kinase-like_dom_sf"/>
</dbReference>
<evidence type="ECO:0000256" key="15">
    <source>
        <dbReference type="RuleBase" id="RU000304"/>
    </source>
</evidence>
<keyword evidence="11" id="KW-0131">Cell cycle</keyword>
<keyword evidence="7 14" id="KW-0547">Nucleotide-binding</keyword>
<keyword evidence="6" id="KW-0808">Transferase</keyword>
<dbReference type="GO" id="GO:0010389">
    <property type="term" value="P:regulation of G2/M transition of mitotic cell cycle"/>
    <property type="evidence" value="ECO:0007669"/>
    <property type="project" value="TreeGrafter"/>
</dbReference>
<dbReference type="GO" id="GO:0007165">
    <property type="term" value="P:signal transduction"/>
    <property type="evidence" value="ECO:0007669"/>
    <property type="project" value="TreeGrafter"/>
</dbReference>
<dbReference type="Gene3D" id="3.30.200.20">
    <property type="entry name" value="Phosphorylase Kinase, domain 1"/>
    <property type="match status" value="2"/>
</dbReference>
<reference evidence="17" key="1">
    <citation type="journal article" date="2023" name="Plant J.">
        <title>Genome sequences and population genomics provide insights into the demographic history, inbreeding, and mutation load of two 'living fossil' tree species of Dipteronia.</title>
        <authorList>
            <person name="Feng Y."/>
            <person name="Comes H.P."/>
            <person name="Chen J."/>
            <person name="Zhu S."/>
            <person name="Lu R."/>
            <person name="Zhang X."/>
            <person name="Li P."/>
            <person name="Qiu J."/>
            <person name="Olsen K.M."/>
            <person name="Qiu Y."/>
        </authorList>
    </citation>
    <scope>NUCLEOTIDE SEQUENCE</scope>
    <source>
        <strain evidence="17">NBL</strain>
    </source>
</reference>
<dbReference type="AlphaFoldDB" id="A0AAE0EGU4"/>
<dbReference type="PROSITE" id="PS00108">
    <property type="entry name" value="PROTEIN_KINASE_ST"/>
    <property type="match status" value="1"/>
</dbReference>
<dbReference type="PROSITE" id="PS50011">
    <property type="entry name" value="PROTEIN_KINASE_DOM"/>
    <property type="match status" value="1"/>
</dbReference>
<evidence type="ECO:0000256" key="5">
    <source>
        <dbReference type="ARBA" id="ARBA00022618"/>
    </source>
</evidence>
<evidence type="ECO:0000256" key="13">
    <source>
        <dbReference type="ARBA" id="ARBA00048367"/>
    </source>
</evidence>
<feature type="domain" description="Protein kinase" evidence="16">
    <location>
        <begin position="4"/>
        <end position="394"/>
    </location>
</feature>
<dbReference type="Proteomes" id="UP001281410">
    <property type="component" value="Unassembled WGS sequence"/>
</dbReference>
<evidence type="ECO:0000256" key="8">
    <source>
        <dbReference type="ARBA" id="ARBA00022776"/>
    </source>
</evidence>
<evidence type="ECO:0000256" key="1">
    <source>
        <dbReference type="ARBA" id="ARBA00006485"/>
    </source>
</evidence>
<evidence type="ECO:0000256" key="4">
    <source>
        <dbReference type="ARBA" id="ARBA00022553"/>
    </source>
</evidence>
<dbReference type="EMBL" id="JANJYJ010000002">
    <property type="protein sequence ID" value="KAK3227826.1"/>
    <property type="molecule type" value="Genomic_DNA"/>
</dbReference>
<keyword evidence="3 15" id="KW-0723">Serine/threonine-protein kinase</keyword>
<comment type="catalytic activity">
    <reaction evidence="12">
        <text>L-threonyl-[protein] + ATP = O-phospho-L-threonyl-[protein] + ADP + H(+)</text>
        <dbReference type="Rhea" id="RHEA:46608"/>
        <dbReference type="Rhea" id="RHEA-COMP:11060"/>
        <dbReference type="Rhea" id="RHEA-COMP:11605"/>
        <dbReference type="ChEBI" id="CHEBI:15378"/>
        <dbReference type="ChEBI" id="CHEBI:30013"/>
        <dbReference type="ChEBI" id="CHEBI:30616"/>
        <dbReference type="ChEBI" id="CHEBI:61977"/>
        <dbReference type="ChEBI" id="CHEBI:456216"/>
        <dbReference type="EC" id="2.7.11.22"/>
    </reaction>
</comment>
<dbReference type="GO" id="GO:0010468">
    <property type="term" value="P:regulation of gene expression"/>
    <property type="evidence" value="ECO:0007669"/>
    <property type="project" value="TreeGrafter"/>
</dbReference>
<evidence type="ECO:0000256" key="10">
    <source>
        <dbReference type="ARBA" id="ARBA00022840"/>
    </source>
</evidence>
<dbReference type="InterPro" id="IPR000719">
    <property type="entry name" value="Prot_kinase_dom"/>
</dbReference>
<keyword evidence="4" id="KW-0597">Phosphoprotein</keyword>
<dbReference type="PANTHER" id="PTHR24056:SF548">
    <property type="entry name" value="CYCLIN-DEPENDENT KINASE A-1"/>
    <property type="match status" value="1"/>
</dbReference>
<name>A0AAE0EGU4_9ROSI</name>
<evidence type="ECO:0000256" key="12">
    <source>
        <dbReference type="ARBA" id="ARBA00047811"/>
    </source>
</evidence>
<evidence type="ECO:0000256" key="14">
    <source>
        <dbReference type="PROSITE-ProRule" id="PRU10141"/>
    </source>
</evidence>
<evidence type="ECO:0000313" key="17">
    <source>
        <dbReference type="EMBL" id="KAK3227826.1"/>
    </source>
</evidence>